<feature type="transmembrane region" description="Helical" evidence="1">
    <location>
        <begin position="80"/>
        <end position="102"/>
    </location>
</feature>
<protein>
    <recommendedName>
        <fullName evidence="4">Transmembrane protein</fullName>
    </recommendedName>
</protein>
<feature type="transmembrane region" description="Helical" evidence="1">
    <location>
        <begin position="108"/>
        <end position="131"/>
    </location>
</feature>
<dbReference type="OMA" id="IYSNCNQ"/>
<keyword evidence="1" id="KW-1133">Transmembrane helix</keyword>
<sequence length="236" mass="27185">MSKENYNPSIQAEQIDIIRKKPSLNCQPEQNYQNDQNELQNMKACNQEPIFFEVPKVEQKLSLYDIIVVKQIESKQLGKLIHASHQLGGVFLFIVNAVKILGLNKFTVVSFTIAILIIISSLLWIFSVAIGTIGIKRQKYNSLIFYFLGITVSFFIEFSSTIVILATNHIADHQLGIYNKNVVIRIIIFMTLEFMVVLYQLLMLRSVGQIRQLFIDIERLQTENQSNNDIEIQKML</sequence>
<keyword evidence="1" id="KW-0812">Transmembrane</keyword>
<comment type="caution">
    <text evidence="2">The sequence shown here is derived from an EMBL/GenBank/DDBJ whole genome shotgun (WGS) entry which is preliminary data.</text>
</comment>
<dbReference type="AlphaFoldDB" id="A0A8S1VJF0"/>
<dbReference type="Proteomes" id="UP000683925">
    <property type="component" value="Unassembled WGS sequence"/>
</dbReference>
<evidence type="ECO:0008006" key="4">
    <source>
        <dbReference type="Google" id="ProtNLM"/>
    </source>
</evidence>
<dbReference type="OrthoDB" id="10373197at2759"/>
<keyword evidence="3" id="KW-1185">Reference proteome</keyword>
<keyword evidence="1" id="KW-0472">Membrane</keyword>
<name>A0A8S1VJF0_PAROT</name>
<feature type="transmembrane region" description="Helical" evidence="1">
    <location>
        <begin position="143"/>
        <end position="170"/>
    </location>
</feature>
<organism evidence="2 3">
    <name type="scientific">Paramecium octaurelia</name>
    <dbReference type="NCBI Taxonomy" id="43137"/>
    <lineage>
        <taxon>Eukaryota</taxon>
        <taxon>Sar</taxon>
        <taxon>Alveolata</taxon>
        <taxon>Ciliophora</taxon>
        <taxon>Intramacronucleata</taxon>
        <taxon>Oligohymenophorea</taxon>
        <taxon>Peniculida</taxon>
        <taxon>Parameciidae</taxon>
        <taxon>Paramecium</taxon>
    </lineage>
</organism>
<dbReference type="EMBL" id="CAJJDP010000063">
    <property type="protein sequence ID" value="CAD8174836.1"/>
    <property type="molecule type" value="Genomic_DNA"/>
</dbReference>
<reference evidence="2" key="1">
    <citation type="submission" date="2021-01" db="EMBL/GenBank/DDBJ databases">
        <authorList>
            <consortium name="Genoscope - CEA"/>
            <person name="William W."/>
        </authorList>
    </citation>
    <scope>NUCLEOTIDE SEQUENCE</scope>
</reference>
<evidence type="ECO:0000256" key="1">
    <source>
        <dbReference type="SAM" id="Phobius"/>
    </source>
</evidence>
<proteinExistence type="predicted"/>
<accession>A0A8S1VJF0</accession>
<gene>
    <name evidence="2" type="ORF">POCTA_138.1.T0640192</name>
</gene>
<feature type="transmembrane region" description="Helical" evidence="1">
    <location>
        <begin position="182"/>
        <end position="202"/>
    </location>
</feature>
<evidence type="ECO:0000313" key="2">
    <source>
        <dbReference type="EMBL" id="CAD8174836.1"/>
    </source>
</evidence>
<evidence type="ECO:0000313" key="3">
    <source>
        <dbReference type="Proteomes" id="UP000683925"/>
    </source>
</evidence>